<gene>
    <name evidence="2" type="ORF">VB854_13415</name>
</gene>
<proteinExistence type="predicted"/>
<dbReference type="EMBL" id="JAYGHT010000072">
    <property type="protein sequence ID" value="MEA5519941.1"/>
    <property type="molecule type" value="Genomic_DNA"/>
</dbReference>
<evidence type="ECO:0000313" key="2">
    <source>
        <dbReference type="EMBL" id="MEA5519941.1"/>
    </source>
</evidence>
<evidence type="ECO:0000313" key="3">
    <source>
        <dbReference type="Proteomes" id="UP001301728"/>
    </source>
</evidence>
<accession>A0ABU5TYD4</accession>
<comment type="caution">
    <text evidence="2">The sequence shown here is derived from an EMBL/GenBank/DDBJ whole genome shotgun (WGS) entry which is preliminary data.</text>
</comment>
<sequence length="476" mass="54592">MSEIHLRQIKAYLQKTFNGLIDLSDYQNKSETDKESLFLTRSLAAFALMTLADIYPEEASKSIVDGGQDNGIDCIYLDKREKVMYVLQSKWKHESRGSIKSEEVMKFAKGFKDLVNARYDRFNSKLNNKIKDIEESLNDAGTRFEVILVYSGQTPLADEPKRELDDLLNEMNDPIDIVSKRIFNQSDIYNIISQGAKGYPIDLEVCLFDWGQTKEPYQSYYGQVSAREVADWWTKHSPRLFSSNIRFFLRDSEVNEGILNSVRHDPEKFWYYNNGITALCSSIGKKPLGGSGRDTGIFECKDVKIVNGAQTVGSVARAYQTSPEQVEKAKILIRLISLENCPEEFATEITRFNNTQNRIDRREFVSLDPEQERIKNELQLEGITYAYKSGESISSDQKGFDLNEATISQACKHNDVAFTSRVKDKISWFWENIEKPPYKILFNGSINGSDLWKLVQILRIVDNIEEKRSAIIATKR</sequence>
<dbReference type="Proteomes" id="UP001301728">
    <property type="component" value="Unassembled WGS sequence"/>
</dbReference>
<organism evidence="2 3">
    <name type="scientific">Limnoraphis robusta CCNP1315</name>
    <dbReference type="NCBI Taxonomy" id="3110306"/>
    <lineage>
        <taxon>Bacteria</taxon>
        <taxon>Bacillati</taxon>
        <taxon>Cyanobacteriota</taxon>
        <taxon>Cyanophyceae</taxon>
        <taxon>Oscillatoriophycideae</taxon>
        <taxon>Oscillatoriales</taxon>
        <taxon>Sirenicapillariaceae</taxon>
        <taxon>Limnoraphis</taxon>
    </lineage>
</organism>
<keyword evidence="3" id="KW-1185">Reference proteome</keyword>
<dbReference type="InterPro" id="IPR018891">
    <property type="entry name" value="AIPR_C"/>
</dbReference>
<dbReference type="Pfam" id="PF10592">
    <property type="entry name" value="AIPR"/>
    <property type="match status" value="1"/>
</dbReference>
<reference evidence="2 3" key="1">
    <citation type="submission" date="2023-12" db="EMBL/GenBank/DDBJ databases">
        <title>Baltic Sea Cyanobacteria.</title>
        <authorList>
            <person name="Delbaje E."/>
            <person name="Fewer D.P."/>
            <person name="Shishido T.K."/>
        </authorList>
    </citation>
    <scope>NUCLEOTIDE SEQUENCE [LARGE SCALE GENOMIC DNA]</scope>
    <source>
        <strain evidence="2 3">CCNP 1315</strain>
    </source>
</reference>
<dbReference type="RefSeq" id="WP_323273124.1">
    <property type="nucleotide sequence ID" value="NZ_JAYGHT010000072.1"/>
</dbReference>
<name>A0ABU5TYD4_9CYAN</name>
<feature type="domain" description="Abortive phage infection protein C-terminal" evidence="1">
    <location>
        <begin position="241"/>
        <end position="396"/>
    </location>
</feature>
<evidence type="ECO:0000259" key="1">
    <source>
        <dbReference type="Pfam" id="PF10592"/>
    </source>
</evidence>
<protein>
    <submittedName>
        <fullName evidence="2">AIPR family protein</fullName>
    </submittedName>
</protein>